<evidence type="ECO:0000313" key="1">
    <source>
        <dbReference type="EMBL" id="OAZ04167.1"/>
    </source>
</evidence>
<accession>A0A199XRX6</accession>
<protein>
    <submittedName>
        <fullName evidence="1">Uncharacterized protein</fullName>
    </submittedName>
</protein>
<dbReference type="PATRIC" id="fig|29536.5.peg.1222"/>
<evidence type="ECO:0000313" key="2">
    <source>
        <dbReference type="Proteomes" id="UP000093807"/>
    </source>
</evidence>
<reference evidence="1 2" key="1">
    <citation type="submission" date="2016-06" db="EMBL/GenBank/DDBJ databases">
        <title>Draft genome sequence of Flavobacterium succinicans strain DD5b.</title>
        <authorList>
            <person name="Poehlein A."/>
            <person name="Daniel R."/>
            <person name="Simeonova D.D."/>
        </authorList>
    </citation>
    <scope>NUCLEOTIDE SEQUENCE [LARGE SCALE GENOMIC DNA]</scope>
    <source>
        <strain evidence="1 2">DD5b</strain>
    </source>
</reference>
<gene>
    <name evidence="1" type="ORF">FLB_11600</name>
</gene>
<dbReference type="EMBL" id="JMTM01000035">
    <property type="protein sequence ID" value="OAZ04167.1"/>
    <property type="molecule type" value="Genomic_DNA"/>
</dbReference>
<name>A0A199XRX6_9FLAO</name>
<sequence length="103" mass="11971">MFIFTTQLIKMKSFTTVILLFFVLFLFKPSIITIIEKGKDIAIEKDLLEDDSNDEKKIASFYKSKDIYINNSKERVCKKIIHSKDFTLPNILSLKINTPPPKN</sequence>
<dbReference type="AlphaFoldDB" id="A0A199XRX6"/>
<organism evidence="1 2">
    <name type="scientific">Flavobacterium succinicans</name>
    <dbReference type="NCBI Taxonomy" id="29536"/>
    <lineage>
        <taxon>Bacteria</taxon>
        <taxon>Pseudomonadati</taxon>
        <taxon>Bacteroidota</taxon>
        <taxon>Flavobacteriia</taxon>
        <taxon>Flavobacteriales</taxon>
        <taxon>Flavobacteriaceae</taxon>
        <taxon>Flavobacterium</taxon>
    </lineage>
</organism>
<dbReference type="Proteomes" id="UP000093807">
    <property type="component" value="Unassembled WGS sequence"/>
</dbReference>
<keyword evidence="2" id="KW-1185">Reference proteome</keyword>
<comment type="caution">
    <text evidence="1">The sequence shown here is derived from an EMBL/GenBank/DDBJ whole genome shotgun (WGS) entry which is preliminary data.</text>
</comment>
<proteinExistence type="predicted"/>